<dbReference type="InterPro" id="IPR009731">
    <property type="entry name" value="P-like"/>
</dbReference>
<proteinExistence type="predicted"/>
<dbReference type="STRING" id="89065.SAMN05216605_114175"/>
<evidence type="ECO:0000313" key="1">
    <source>
        <dbReference type="EMBL" id="SDI56306.1"/>
    </source>
</evidence>
<dbReference type="Proteomes" id="UP000182894">
    <property type="component" value="Unassembled WGS sequence"/>
</dbReference>
<dbReference type="Pfam" id="PF06992">
    <property type="entry name" value="Phage_lambda_P"/>
    <property type="match status" value="1"/>
</dbReference>
<organism evidence="1 2">
    <name type="scientific">Pseudomonas abietaniphila</name>
    <dbReference type="NCBI Taxonomy" id="89065"/>
    <lineage>
        <taxon>Bacteria</taxon>
        <taxon>Pseudomonadati</taxon>
        <taxon>Pseudomonadota</taxon>
        <taxon>Gammaproteobacteria</taxon>
        <taxon>Pseudomonadales</taxon>
        <taxon>Pseudomonadaceae</taxon>
        <taxon>Pseudomonas</taxon>
    </lineage>
</organism>
<protein>
    <submittedName>
        <fullName evidence="1">Phage replication protein P</fullName>
    </submittedName>
</protein>
<sequence length="226" mass="25003">MQSVANIMRQLPNVATAEAAVPKIDAGTVQVINALFRELMAIFPAWKQAWPDQEAIGAAKATWTKAFMAENITKIEQIRFGIEQCRKLGSDFAPSVGKFIKLCQPTPEMLGIPPLEKAFREACRNAHPMMAGKGKWSHNAVWHAAKECGFEPLNRLETSLALKLFERNYVITIRRMVEGLPLQAMPLALPAKAEARRTPEIGNKALAELRARRAALPSEEPTQGCC</sequence>
<reference evidence="2" key="1">
    <citation type="submission" date="2016-10" db="EMBL/GenBank/DDBJ databases">
        <authorList>
            <person name="Varghese N."/>
            <person name="Submissions S."/>
        </authorList>
    </citation>
    <scope>NUCLEOTIDE SEQUENCE [LARGE SCALE GENOMIC DNA]</scope>
    <source>
        <strain evidence="2">ATCC 700689</strain>
    </source>
</reference>
<name>A0A1G8LKW0_9PSED</name>
<accession>A0A1G8LKW0</accession>
<dbReference type="EMBL" id="FNCO01000014">
    <property type="protein sequence ID" value="SDI56306.1"/>
    <property type="molecule type" value="Genomic_DNA"/>
</dbReference>
<dbReference type="AlphaFoldDB" id="A0A1G8LKW0"/>
<evidence type="ECO:0000313" key="2">
    <source>
        <dbReference type="Proteomes" id="UP000182894"/>
    </source>
</evidence>
<dbReference type="GO" id="GO:0006270">
    <property type="term" value="P:DNA replication initiation"/>
    <property type="evidence" value="ECO:0007669"/>
    <property type="project" value="InterPro"/>
</dbReference>
<dbReference type="OrthoDB" id="5675790at2"/>
<keyword evidence="2" id="KW-1185">Reference proteome</keyword>
<dbReference type="RefSeq" id="WP_074756479.1">
    <property type="nucleotide sequence ID" value="NZ_FNCO01000014.1"/>
</dbReference>
<gene>
    <name evidence="1" type="ORF">SAMN05216605_114175</name>
</gene>